<organism evidence="1 2">
    <name type="scientific">Deinococcus carri</name>
    <dbReference type="NCBI Taxonomy" id="1211323"/>
    <lineage>
        <taxon>Bacteria</taxon>
        <taxon>Thermotogati</taxon>
        <taxon>Deinococcota</taxon>
        <taxon>Deinococci</taxon>
        <taxon>Deinococcales</taxon>
        <taxon>Deinococcaceae</taxon>
        <taxon>Deinococcus</taxon>
    </lineage>
</organism>
<dbReference type="RefSeq" id="WP_345467903.1">
    <property type="nucleotide sequence ID" value="NZ_BAABRP010000024.1"/>
</dbReference>
<dbReference type="EMBL" id="BAABRP010000024">
    <property type="protein sequence ID" value="GAA5514784.1"/>
    <property type="molecule type" value="Genomic_DNA"/>
</dbReference>
<sequence>MRRFQLVRSEDVSGCSGCGVVAEGAEFSDGTVVIRWLVEPCGTTLRDCMADVERIEGHQGRTVPRFLDPP</sequence>
<proteinExistence type="predicted"/>
<name>A0ABP9WBS6_9DEIO</name>
<keyword evidence="2" id="KW-1185">Reference proteome</keyword>
<comment type="caution">
    <text evidence="1">The sequence shown here is derived from an EMBL/GenBank/DDBJ whole genome shotgun (WGS) entry which is preliminary data.</text>
</comment>
<dbReference type="Proteomes" id="UP001401887">
    <property type="component" value="Unassembled WGS sequence"/>
</dbReference>
<gene>
    <name evidence="1" type="ORF">Dcar01_03545</name>
</gene>
<evidence type="ECO:0000313" key="2">
    <source>
        <dbReference type="Proteomes" id="UP001401887"/>
    </source>
</evidence>
<reference evidence="1 2" key="1">
    <citation type="submission" date="2024-02" db="EMBL/GenBank/DDBJ databases">
        <title>Deinococcus carri NBRC 110142.</title>
        <authorList>
            <person name="Ichikawa N."/>
            <person name="Katano-Makiyama Y."/>
            <person name="Hidaka K."/>
        </authorList>
    </citation>
    <scope>NUCLEOTIDE SEQUENCE [LARGE SCALE GENOMIC DNA]</scope>
    <source>
        <strain evidence="1 2">NBRC 110142</strain>
    </source>
</reference>
<accession>A0ABP9WBS6</accession>
<protein>
    <submittedName>
        <fullName evidence="1">Uncharacterized protein</fullName>
    </submittedName>
</protein>
<evidence type="ECO:0000313" key="1">
    <source>
        <dbReference type="EMBL" id="GAA5514784.1"/>
    </source>
</evidence>